<accession>A0AC58RPP9</accession>
<name>A0AC58RPP9_TOBAC</name>
<proteinExistence type="predicted"/>
<reference evidence="2" key="2">
    <citation type="submission" date="2025-08" db="UniProtKB">
        <authorList>
            <consortium name="RefSeq"/>
        </authorList>
    </citation>
    <scope>IDENTIFICATION</scope>
    <source>
        <tissue evidence="2">Leaf</tissue>
    </source>
</reference>
<dbReference type="Proteomes" id="UP000790787">
    <property type="component" value="Chromosome 7"/>
</dbReference>
<gene>
    <name evidence="2" type="primary">LOC142162280</name>
</gene>
<keyword evidence="1" id="KW-1185">Reference proteome</keyword>
<evidence type="ECO:0000313" key="2">
    <source>
        <dbReference type="RefSeq" id="XP_075074714.1"/>
    </source>
</evidence>
<evidence type="ECO:0000313" key="1">
    <source>
        <dbReference type="Proteomes" id="UP000790787"/>
    </source>
</evidence>
<dbReference type="RefSeq" id="XP_075074714.1">
    <property type="nucleotide sequence ID" value="XM_075218613.1"/>
</dbReference>
<sequence>MKDLCDEMNLMVAGVGCECEETKPFLDQFKNLHLLQFLVGLNESYSHVRSEILLKTPVLTVNKAYALAVQEKSQCTLSVVNLDKEPLTMLAGRGQCYPQDFKSKTKYQNSGVKGYANVSAGEGGSSNTPGHYFTEDPYKQLLGLLNKPDPDTGDCYTLMADFCVFQGLYSGKVLGIGKEHNGLYLLKKELNKEFPAIIGSVVQMQEDSALWYMRLGHLSTVIMQHIPLLKNKVDTKLQHSCEICLLAKQNRLPLQLSTTLYQKGDKFAPRFRRAVMIGYSETQKEYILYDLESRTFLVSMDVIFREQNFLLKE</sequence>
<organism evidence="1 2">
    <name type="scientific">Nicotiana tabacum</name>
    <name type="common">Common tobacco</name>
    <dbReference type="NCBI Taxonomy" id="4097"/>
    <lineage>
        <taxon>Eukaryota</taxon>
        <taxon>Viridiplantae</taxon>
        <taxon>Streptophyta</taxon>
        <taxon>Embryophyta</taxon>
        <taxon>Tracheophyta</taxon>
        <taxon>Spermatophyta</taxon>
        <taxon>Magnoliopsida</taxon>
        <taxon>eudicotyledons</taxon>
        <taxon>Gunneridae</taxon>
        <taxon>Pentapetalae</taxon>
        <taxon>asterids</taxon>
        <taxon>lamiids</taxon>
        <taxon>Solanales</taxon>
        <taxon>Solanaceae</taxon>
        <taxon>Nicotianoideae</taxon>
        <taxon>Nicotianeae</taxon>
        <taxon>Nicotiana</taxon>
    </lineage>
</organism>
<reference evidence="1" key="1">
    <citation type="journal article" date="2014" name="Nat. Commun.">
        <title>The tobacco genome sequence and its comparison with those of tomato and potato.</title>
        <authorList>
            <person name="Sierro N."/>
            <person name="Battey J.N."/>
            <person name="Ouadi S."/>
            <person name="Bakaher N."/>
            <person name="Bovet L."/>
            <person name="Willig A."/>
            <person name="Goepfert S."/>
            <person name="Peitsch M.C."/>
            <person name="Ivanov N.V."/>
        </authorList>
    </citation>
    <scope>NUCLEOTIDE SEQUENCE [LARGE SCALE GENOMIC DNA]</scope>
</reference>
<protein>
    <submittedName>
        <fullName evidence="2">Uncharacterized protein LOC142162280</fullName>
    </submittedName>
</protein>